<evidence type="ECO:0000313" key="3">
    <source>
        <dbReference type="Proteomes" id="UP000054217"/>
    </source>
</evidence>
<feature type="compositionally biased region" description="Polar residues" evidence="1">
    <location>
        <begin position="212"/>
        <end position="224"/>
    </location>
</feature>
<reference evidence="2 3" key="1">
    <citation type="submission" date="2014-04" db="EMBL/GenBank/DDBJ databases">
        <authorList>
            <consortium name="DOE Joint Genome Institute"/>
            <person name="Kuo A."/>
            <person name="Kohler A."/>
            <person name="Costa M.D."/>
            <person name="Nagy L.G."/>
            <person name="Floudas D."/>
            <person name="Copeland A."/>
            <person name="Barry K.W."/>
            <person name="Cichocki N."/>
            <person name="Veneault-Fourrey C."/>
            <person name="LaButti K."/>
            <person name="Lindquist E.A."/>
            <person name="Lipzen A."/>
            <person name="Lundell T."/>
            <person name="Morin E."/>
            <person name="Murat C."/>
            <person name="Sun H."/>
            <person name="Tunlid A."/>
            <person name="Henrissat B."/>
            <person name="Grigoriev I.V."/>
            <person name="Hibbett D.S."/>
            <person name="Martin F."/>
            <person name="Nordberg H.P."/>
            <person name="Cantor M.N."/>
            <person name="Hua S.X."/>
        </authorList>
    </citation>
    <scope>NUCLEOTIDE SEQUENCE [LARGE SCALE GENOMIC DNA]</scope>
    <source>
        <strain evidence="2 3">Marx 270</strain>
    </source>
</reference>
<dbReference type="HOGENOM" id="CLU_376028_0_0_1"/>
<feature type="region of interest" description="Disordered" evidence="1">
    <location>
        <begin position="153"/>
        <end position="423"/>
    </location>
</feature>
<feature type="region of interest" description="Disordered" evidence="1">
    <location>
        <begin position="640"/>
        <end position="659"/>
    </location>
</feature>
<feature type="compositionally biased region" description="Polar residues" evidence="1">
    <location>
        <begin position="726"/>
        <end position="738"/>
    </location>
</feature>
<dbReference type="Proteomes" id="UP000054217">
    <property type="component" value="Unassembled WGS sequence"/>
</dbReference>
<feature type="compositionally biased region" description="Basic and acidic residues" evidence="1">
    <location>
        <begin position="157"/>
        <end position="176"/>
    </location>
</feature>
<feature type="compositionally biased region" description="Basic and acidic residues" evidence="1">
    <location>
        <begin position="193"/>
        <end position="211"/>
    </location>
</feature>
<gene>
    <name evidence="2" type="ORF">M404DRAFT_9423</name>
</gene>
<organism evidence="2 3">
    <name type="scientific">Pisolithus tinctorius Marx 270</name>
    <dbReference type="NCBI Taxonomy" id="870435"/>
    <lineage>
        <taxon>Eukaryota</taxon>
        <taxon>Fungi</taxon>
        <taxon>Dikarya</taxon>
        <taxon>Basidiomycota</taxon>
        <taxon>Agaricomycotina</taxon>
        <taxon>Agaricomycetes</taxon>
        <taxon>Agaricomycetidae</taxon>
        <taxon>Boletales</taxon>
        <taxon>Sclerodermatineae</taxon>
        <taxon>Pisolithaceae</taxon>
        <taxon>Pisolithus</taxon>
    </lineage>
</organism>
<evidence type="ECO:0000313" key="2">
    <source>
        <dbReference type="EMBL" id="KIO03790.1"/>
    </source>
</evidence>
<reference evidence="3" key="2">
    <citation type="submission" date="2015-01" db="EMBL/GenBank/DDBJ databases">
        <title>Evolutionary Origins and Diversification of the Mycorrhizal Mutualists.</title>
        <authorList>
            <consortium name="DOE Joint Genome Institute"/>
            <consortium name="Mycorrhizal Genomics Consortium"/>
            <person name="Kohler A."/>
            <person name="Kuo A."/>
            <person name="Nagy L.G."/>
            <person name="Floudas D."/>
            <person name="Copeland A."/>
            <person name="Barry K.W."/>
            <person name="Cichocki N."/>
            <person name="Veneault-Fourrey C."/>
            <person name="LaButti K."/>
            <person name="Lindquist E.A."/>
            <person name="Lipzen A."/>
            <person name="Lundell T."/>
            <person name="Morin E."/>
            <person name="Murat C."/>
            <person name="Riley R."/>
            <person name="Ohm R."/>
            <person name="Sun H."/>
            <person name="Tunlid A."/>
            <person name="Henrissat B."/>
            <person name="Grigoriev I.V."/>
            <person name="Hibbett D.S."/>
            <person name="Martin F."/>
        </authorList>
    </citation>
    <scope>NUCLEOTIDE SEQUENCE [LARGE SCALE GENOMIC DNA]</scope>
    <source>
        <strain evidence="3">Marx 270</strain>
    </source>
</reference>
<accession>A0A0C3NSH6</accession>
<dbReference type="InParanoid" id="A0A0C3NSH6"/>
<feature type="compositionally biased region" description="Basic and acidic residues" evidence="1">
    <location>
        <begin position="276"/>
        <end position="287"/>
    </location>
</feature>
<protein>
    <submittedName>
        <fullName evidence="2">Uncharacterized protein</fullName>
    </submittedName>
</protein>
<dbReference type="OrthoDB" id="2703847at2759"/>
<sequence length="738" mass="82500">MGTPFCKPFHPYKKVAEDALSRGIIDTVHTSGGGTDIRLAAIVRKQTAQYAHYKQNHKQVSHPRPQSCHEEPIAGNDVPASMEVDSTHIQQTTYEEVPVDATIPDGSMPSPGAIPEWTSVMRQPLPWPAGFFGGILKRLMGDLPTNSAVAHAGQCGQHDKILARKQRREDKDDDSHIIVTEKVNQEQGGTPKEYQEKLQARKRRRDMEQEKSTCTGKANFTDGLQQDRYASEETSQMGDAGHSRDKSMCNAADPEQGEDSAEAAYPEARYSSGTNEARHVGHSRDKSTCNAVDPEQGEDSEEAAYSSDTDEARHVGHSRDKSMCDTVDPKQGDNGEEAAYPKAGYSSSTNKSMYDTEGPGEDINQEEESSEEFEDLFYTQASEEQGSDDEESNWHSIKDCQVGEPSVVKGKKGESEQSEAVDIKGKKKGIDPIGLQQLQETLESQIRQNMQKELAQIVESAVADAIAKAFSNGLIQSSTPNSTAVPENSLPLARHCQKKVKQLPWLQPSEYNAFKKSIRELRQKLLGLESSEELPQSISEEEVTAWDFRNVFAMEYLKRYKGENYMLEYVVEAWLTRVAGMKAQYKCSQQDKATHKDRKVLHQQRQRKQELYKRHLDIAYQYAEIKDQAVHVVQSLSLDGMSSNESDHEGHSGEAMTSSLKESARLAVKELPSDFYSHNWYQAQNDFMKGQLKVMKQPISLEIPAEYLNSSSCPTKKKRGGMGVAKQQTTTYDPKNVQ</sequence>
<name>A0A0C3NSH6_PISTI</name>
<feature type="compositionally biased region" description="Acidic residues" evidence="1">
    <location>
        <begin position="358"/>
        <end position="375"/>
    </location>
</feature>
<proteinExistence type="predicted"/>
<dbReference type="EMBL" id="KN831974">
    <property type="protein sequence ID" value="KIO03790.1"/>
    <property type="molecule type" value="Genomic_DNA"/>
</dbReference>
<feature type="compositionally biased region" description="Basic and acidic residues" evidence="1">
    <location>
        <begin position="310"/>
        <end position="333"/>
    </location>
</feature>
<keyword evidence="3" id="KW-1185">Reference proteome</keyword>
<dbReference type="AlphaFoldDB" id="A0A0C3NSH6"/>
<feature type="region of interest" description="Disordered" evidence="1">
    <location>
        <begin position="710"/>
        <end position="738"/>
    </location>
</feature>
<feature type="compositionally biased region" description="Basic and acidic residues" evidence="1">
    <location>
        <begin position="411"/>
        <end position="423"/>
    </location>
</feature>
<evidence type="ECO:0000256" key="1">
    <source>
        <dbReference type="SAM" id="MobiDB-lite"/>
    </source>
</evidence>